<evidence type="ECO:0000313" key="7">
    <source>
        <dbReference type="Proteomes" id="UP000321296"/>
    </source>
</evidence>
<dbReference type="InterPro" id="IPR055247">
    <property type="entry name" value="InsJ-like_HTH"/>
</dbReference>
<dbReference type="EMBL" id="MPLS01000153">
    <property type="protein sequence ID" value="ORI96602.1"/>
    <property type="molecule type" value="Genomic_DNA"/>
</dbReference>
<evidence type="ECO:0000313" key="6">
    <source>
        <dbReference type="Proteomes" id="UP000192288"/>
    </source>
</evidence>
<dbReference type="KEGG" id="lpse:FGL85_03970"/>
<dbReference type="Proteomes" id="UP000321296">
    <property type="component" value="Chromosome"/>
</dbReference>
<reference evidence="4 7" key="2">
    <citation type="submission" date="2019-06" db="EMBL/GenBank/DDBJ databases">
        <title>Genome analyses of bacteria isolated from kimchi.</title>
        <authorList>
            <person name="Lee S."/>
            <person name="Ahn S."/>
            <person name="Roh S."/>
        </authorList>
    </citation>
    <scope>NUCLEOTIDE SEQUENCE [LARGE SCALE GENOMIC DNA]</scope>
    <source>
        <strain evidence="4 7">CBA3630</strain>
    </source>
</reference>
<evidence type="ECO:0000313" key="3">
    <source>
        <dbReference type="EMBL" id="ORI96602.1"/>
    </source>
</evidence>
<dbReference type="InterPro" id="IPR009057">
    <property type="entry name" value="Homeodomain-like_sf"/>
</dbReference>
<evidence type="ECO:0000313" key="4">
    <source>
        <dbReference type="EMBL" id="QEA41102.1"/>
    </source>
</evidence>
<dbReference type="Pfam" id="PF13518">
    <property type="entry name" value="HTH_28"/>
    <property type="match status" value="1"/>
</dbReference>
<dbReference type="SUPFAM" id="SSF46689">
    <property type="entry name" value="Homeodomain-like"/>
    <property type="match status" value="1"/>
</dbReference>
<dbReference type="EMBL" id="CP042383">
    <property type="protein sequence ID" value="QEA41709.1"/>
    <property type="molecule type" value="Genomic_DNA"/>
</dbReference>
<dbReference type="STRING" id="33968.BMS77_09755"/>
<dbReference type="AlphaFoldDB" id="A0A1X0VB36"/>
<accession>A0A1X0VB36</accession>
<feature type="domain" description="Insertion element IS150 protein InsJ-like helix-turn-helix" evidence="2">
    <location>
        <begin position="67"/>
        <end position="113"/>
    </location>
</feature>
<organism evidence="3 6">
    <name type="scientific">Leuconostoc pseudomesenteroides</name>
    <dbReference type="NCBI Taxonomy" id="33968"/>
    <lineage>
        <taxon>Bacteria</taxon>
        <taxon>Bacillati</taxon>
        <taxon>Bacillota</taxon>
        <taxon>Bacilli</taxon>
        <taxon>Lactobacillales</taxon>
        <taxon>Lactobacillaceae</taxon>
        <taxon>Leuconostoc</taxon>
    </lineage>
</organism>
<sequence length="166" mass="19471">MSKYSNEFKLIIVNEWLVGQNGLKKLAKKYNIPTFRSIVEWRDEYLVTGSIGSKSHKSYSPEFKITVLNYLETHSQSEASRYFAVFPSTTIANWLRTYRKFGYNGLKPKPKGRQPTMGRKRIHPLTPEQQELADLKQENYQLKMKVAILEKLKALVDQRTEKNKRQ</sequence>
<dbReference type="InterPro" id="IPR052057">
    <property type="entry name" value="IS150/IS1296_orfA-like"/>
</dbReference>
<gene>
    <name evidence="3" type="ORF">BMR96_10435</name>
    <name evidence="4" type="ORF">FGL85_00400</name>
    <name evidence="5" type="ORF">FGL85_03970</name>
</gene>
<proteinExistence type="inferred from homology"/>
<evidence type="ECO:0000259" key="2">
    <source>
        <dbReference type="Pfam" id="PF13518"/>
    </source>
</evidence>
<protein>
    <submittedName>
        <fullName evidence="4">Helix-turn-helix domain-containing protein</fullName>
    </submittedName>
    <submittedName>
        <fullName evidence="3">Transposase</fullName>
    </submittedName>
</protein>
<dbReference type="PANTHER" id="PTHR33795">
    <property type="entry name" value="INSERTION ELEMENT IS150 PROTEIN INSJ"/>
    <property type="match status" value="1"/>
</dbReference>
<dbReference type="RefSeq" id="WP_036066640.1">
    <property type="nucleotide sequence ID" value="NZ_CP042383.1"/>
</dbReference>
<evidence type="ECO:0000256" key="1">
    <source>
        <dbReference type="ARBA" id="ARBA00038232"/>
    </source>
</evidence>
<reference evidence="3 6" key="1">
    <citation type="journal article" date="2017" name="Front. Microbiol.">
        <title>Genomic Characterization of Dairy Associated Leuconostoc Species and Diversity of Leuconostocs in Undefined Mixed Mesophilic Starter Cultures.</title>
        <authorList>
            <person name="Frantzen C.A."/>
            <person name="Kot W."/>
            <person name="Pedersen T.B."/>
            <person name="Ardo Y.M."/>
            <person name="Broadbent J.R."/>
            <person name="Neve H."/>
            <person name="Hansen L.H."/>
            <person name="Dal Bello F."/>
            <person name="Ostlie H.M."/>
            <person name="Kleppen H.P."/>
            <person name="Vogensen F.K."/>
            <person name="Holo H."/>
        </authorList>
    </citation>
    <scope>NUCLEOTIDE SEQUENCE [LARGE SCALE GENOMIC DNA]</scope>
    <source>
        <strain evidence="3 6">LMGCF08</strain>
    </source>
</reference>
<evidence type="ECO:0000313" key="5">
    <source>
        <dbReference type="EMBL" id="QEA41709.1"/>
    </source>
</evidence>
<dbReference type="EMBL" id="CP042383">
    <property type="protein sequence ID" value="QEA41102.1"/>
    <property type="molecule type" value="Genomic_DNA"/>
</dbReference>
<dbReference type="KEGG" id="lpse:FGL85_00400"/>
<dbReference type="SUPFAM" id="SSF48295">
    <property type="entry name" value="TrpR-like"/>
    <property type="match status" value="1"/>
</dbReference>
<comment type="similarity">
    <text evidence="1">Belongs to the IS150/IS1296 orfA family.</text>
</comment>
<dbReference type="PANTHER" id="PTHR33795:SF1">
    <property type="entry name" value="INSERTION ELEMENT IS150 PROTEIN INSJ"/>
    <property type="match status" value="1"/>
</dbReference>
<dbReference type="InterPro" id="IPR010921">
    <property type="entry name" value="Trp_repressor/repl_initiator"/>
</dbReference>
<name>A0A1X0VB36_LEUPS</name>
<dbReference type="Proteomes" id="UP000192288">
    <property type="component" value="Unassembled WGS sequence"/>
</dbReference>
<dbReference type="GO" id="GO:0043565">
    <property type="term" value="F:sequence-specific DNA binding"/>
    <property type="evidence" value="ECO:0007669"/>
    <property type="project" value="InterPro"/>
</dbReference>